<dbReference type="Gene3D" id="3.60.21.10">
    <property type="match status" value="1"/>
</dbReference>
<keyword evidence="2" id="KW-0472">Membrane</keyword>
<feature type="compositionally biased region" description="Pro residues" evidence="1">
    <location>
        <begin position="64"/>
        <end position="76"/>
    </location>
</feature>
<dbReference type="RefSeq" id="WP_202233734.1">
    <property type="nucleotide sequence ID" value="NZ_AP018365.1"/>
</dbReference>
<dbReference type="InterPro" id="IPR029052">
    <property type="entry name" value="Metallo-depent_PP-like"/>
</dbReference>
<proteinExistence type="predicted"/>
<protein>
    <recommendedName>
        <fullName evidence="5">Metallophosphoesterase</fullName>
    </recommendedName>
</protein>
<reference evidence="3 4" key="1">
    <citation type="journal article" date="2010" name="J. Bacteriol.">
        <title>Biochemical characterization of a novel indole prenyltransferase from Streptomyces sp. SN-593.</title>
        <authorList>
            <person name="Takahashi S."/>
            <person name="Takagi H."/>
            <person name="Toyoda A."/>
            <person name="Uramoto M."/>
            <person name="Nogawa T."/>
            <person name="Ueki M."/>
            <person name="Sakaki Y."/>
            <person name="Osada H."/>
        </authorList>
    </citation>
    <scope>NUCLEOTIDE SEQUENCE [LARGE SCALE GENOMIC DNA]</scope>
    <source>
        <strain evidence="3 4">SN-593</strain>
    </source>
</reference>
<feature type="compositionally biased region" description="Low complexity" evidence="1">
    <location>
        <begin position="50"/>
        <end position="63"/>
    </location>
</feature>
<dbReference type="PANTHER" id="PTHR43143:SF1">
    <property type="entry name" value="SERINE_THREONINE-PROTEIN PHOSPHATASE CPPED1"/>
    <property type="match status" value="1"/>
</dbReference>
<dbReference type="SUPFAM" id="SSF56300">
    <property type="entry name" value="Metallo-dependent phosphatases"/>
    <property type="match status" value="1"/>
</dbReference>
<evidence type="ECO:0000256" key="2">
    <source>
        <dbReference type="SAM" id="Phobius"/>
    </source>
</evidence>
<evidence type="ECO:0000313" key="4">
    <source>
        <dbReference type="Proteomes" id="UP000595703"/>
    </source>
</evidence>
<reference evidence="3 4" key="3">
    <citation type="journal article" date="2011" name="Nat. Chem. Biol.">
        <title>Reveromycin A biosynthesis uses RevG and RevJ for stereospecific spiroacetal formation.</title>
        <authorList>
            <person name="Takahashi S."/>
            <person name="Toyoda A."/>
            <person name="Sekiyama Y."/>
            <person name="Takagi H."/>
            <person name="Nogawa T."/>
            <person name="Uramoto M."/>
            <person name="Suzuki R."/>
            <person name="Koshino H."/>
            <person name="Kumano T."/>
            <person name="Panthee S."/>
            <person name="Dairi T."/>
            <person name="Ishikawa J."/>
            <person name="Ikeda H."/>
            <person name="Sakaki Y."/>
            <person name="Osada H."/>
        </authorList>
    </citation>
    <scope>NUCLEOTIDE SEQUENCE [LARGE SCALE GENOMIC DNA]</scope>
    <source>
        <strain evidence="3 4">SN-593</strain>
    </source>
</reference>
<dbReference type="KEGG" id="arev:RVR_3190"/>
<dbReference type="NCBIfam" id="TIGR03767">
    <property type="entry name" value="P_acnes_RR"/>
    <property type="match status" value="1"/>
</dbReference>
<name>A0A7U3UNC7_9ACTN</name>
<dbReference type="EMBL" id="AP018365">
    <property type="protein sequence ID" value="BBA97440.1"/>
    <property type="molecule type" value="Genomic_DNA"/>
</dbReference>
<accession>A0A7U3UNC7</accession>
<reference evidence="3 4" key="2">
    <citation type="journal article" date="2011" name="J. Antibiot.">
        <title>Furaquinocins I and J: novel polyketide isoprenoid hybrid compounds from Streptomyces reveromyceticus SN-593.</title>
        <authorList>
            <person name="Panthee S."/>
            <person name="Takahashi S."/>
            <person name="Takagi H."/>
            <person name="Nogawa T."/>
            <person name="Oowada E."/>
            <person name="Uramoto M."/>
            <person name="Osada H."/>
        </authorList>
    </citation>
    <scope>NUCLEOTIDE SEQUENCE [LARGE SCALE GENOMIC DNA]</scope>
    <source>
        <strain evidence="3 4">SN-593</strain>
    </source>
</reference>
<dbReference type="InterPro" id="IPR006311">
    <property type="entry name" value="TAT_signal"/>
</dbReference>
<dbReference type="Proteomes" id="UP000595703">
    <property type="component" value="Chromosome"/>
</dbReference>
<feature type="region of interest" description="Disordered" evidence="1">
    <location>
        <begin position="46"/>
        <end position="99"/>
    </location>
</feature>
<gene>
    <name evidence="3" type="ORF">RVR_3190</name>
</gene>
<dbReference type="AlphaFoldDB" id="A0A7U3UNC7"/>
<dbReference type="PROSITE" id="PS51318">
    <property type="entry name" value="TAT"/>
    <property type="match status" value="1"/>
</dbReference>
<keyword evidence="4" id="KW-1185">Reference proteome</keyword>
<keyword evidence="2" id="KW-1133">Transmembrane helix</keyword>
<sequence length="591" mass="63478">MPAPETARTPSASPSHVDRRALLIASGTGLAAAGGAAAWLFGPGSDRASARATTAPAASAATTTPPPTTPPAPVEPTPVGTTLHSVATPTGKGAYRRLTDGPGWKRVVRADLAPAHPGRTDRRTVLAAFVQLTDLHVMDVQSPLRMEWMREHGPHDWRPHEALSVLSTLSIIDRVNSLRGGPVTGHPLAFAITTGDNTDNNSTIELDWFLTAMSGGRIDPNTGDPQAFEGIQNSGLPLFWQPENARTDADKKLGFPHLPGYLSAAMRPLTAPGLKIPWYSTVGNHDALFSGAYRSGPHGSFAAQTAVGDRKLEQVPHADMMRVYEAVSAQRDPDGALVREVLQRYARTARTVTPDARRVPFTPQEYLAAHLDPSRTGAGPVGHGYAAEGVDADHLYYTFPVADGVLGVSLDTTDRGGAFLGSIGSEQLDWLDRTLAEHEDEHVLVFSHHASHSMTNLRTDPARPAEKRHGGAELTALLKKHPNVLAWVNGHSHHNRIDPRDTFWEVNTASHVDYPQLARIIEIVDNHDGTLSLITTLIESAAPHRTDFHDLSTTGLASLYRELAFNAPGADVASAGGAAHDRNAELLVRKR</sequence>
<keyword evidence="2" id="KW-0812">Transmembrane</keyword>
<organism evidence="3 4">
    <name type="scientific">Actinacidiphila reveromycinica</name>
    <dbReference type="NCBI Taxonomy" id="659352"/>
    <lineage>
        <taxon>Bacteria</taxon>
        <taxon>Bacillati</taxon>
        <taxon>Actinomycetota</taxon>
        <taxon>Actinomycetes</taxon>
        <taxon>Kitasatosporales</taxon>
        <taxon>Streptomycetaceae</taxon>
        <taxon>Actinacidiphila</taxon>
    </lineage>
</organism>
<reference evidence="3 4" key="4">
    <citation type="journal article" date="2020" name="Sci. Rep.">
        <title>beta-carboline chemical signals induce reveromycin production through a LuxR family regulator in Streptomyces sp. SN-593.</title>
        <authorList>
            <person name="Panthee S."/>
            <person name="Kito N."/>
            <person name="Hayashi T."/>
            <person name="Shimizu T."/>
            <person name="Ishikawa J."/>
            <person name="Hamamoto H."/>
            <person name="Osada H."/>
            <person name="Takahashi S."/>
        </authorList>
    </citation>
    <scope>NUCLEOTIDE SEQUENCE [LARGE SCALE GENOMIC DNA]</scope>
    <source>
        <strain evidence="3 4">SN-593</strain>
    </source>
</reference>
<feature type="transmembrane region" description="Helical" evidence="2">
    <location>
        <begin position="21"/>
        <end position="41"/>
    </location>
</feature>
<evidence type="ECO:0000256" key="1">
    <source>
        <dbReference type="SAM" id="MobiDB-lite"/>
    </source>
</evidence>
<evidence type="ECO:0008006" key="5">
    <source>
        <dbReference type="Google" id="ProtNLM"/>
    </source>
</evidence>
<evidence type="ECO:0000313" key="3">
    <source>
        <dbReference type="EMBL" id="BBA97440.1"/>
    </source>
</evidence>
<dbReference type="InterPro" id="IPR051918">
    <property type="entry name" value="STPP_CPPED1"/>
</dbReference>
<dbReference type="PANTHER" id="PTHR43143">
    <property type="entry name" value="METALLOPHOSPHOESTERASE, CALCINEURIN SUPERFAMILY"/>
    <property type="match status" value="1"/>
</dbReference>
<dbReference type="InterPro" id="IPR022506">
    <property type="entry name" value="Metallophosphoesterase_PPA1498"/>
</dbReference>